<feature type="domain" description="Resolvase/invertase-type recombinase catalytic" evidence="2">
    <location>
        <begin position="54"/>
        <end position="90"/>
    </location>
</feature>
<feature type="region of interest" description="Disordered" evidence="1">
    <location>
        <begin position="1"/>
        <end position="26"/>
    </location>
</feature>
<name>A0ABQ3GMT1_9MICC</name>
<organism evidence="3 4">
    <name type="scientific">Zhihengliuella salsuginis</name>
    <dbReference type="NCBI Taxonomy" id="578222"/>
    <lineage>
        <taxon>Bacteria</taxon>
        <taxon>Bacillati</taxon>
        <taxon>Actinomycetota</taxon>
        <taxon>Actinomycetes</taxon>
        <taxon>Micrococcales</taxon>
        <taxon>Micrococcaceae</taxon>
        <taxon>Zhihengliuella</taxon>
    </lineage>
</organism>
<reference evidence="4" key="1">
    <citation type="journal article" date="2019" name="Int. J. Syst. Evol. Microbiol.">
        <title>The Global Catalogue of Microorganisms (GCM) 10K type strain sequencing project: providing services to taxonomists for standard genome sequencing and annotation.</title>
        <authorList>
            <consortium name="The Broad Institute Genomics Platform"/>
            <consortium name="The Broad Institute Genome Sequencing Center for Infectious Disease"/>
            <person name="Wu L."/>
            <person name="Ma J."/>
        </authorList>
    </citation>
    <scope>NUCLEOTIDE SEQUENCE [LARGE SCALE GENOMIC DNA]</scope>
    <source>
        <strain evidence="4">KCTC 19466</strain>
    </source>
</reference>
<evidence type="ECO:0000259" key="2">
    <source>
        <dbReference type="PROSITE" id="PS51736"/>
    </source>
</evidence>
<accession>A0ABQ3GMT1</accession>
<dbReference type="Proteomes" id="UP000642819">
    <property type="component" value="Unassembled WGS sequence"/>
</dbReference>
<evidence type="ECO:0000256" key="1">
    <source>
        <dbReference type="SAM" id="MobiDB-lite"/>
    </source>
</evidence>
<dbReference type="PROSITE" id="PS51736">
    <property type="entry name" value="RECOMBINASES_3"/>
    <property type="match status" value="1"/>
</dbReference>
<dbReference type="InterPro" id="IPR006119">
    <property type="entry name" value="Resolv_N"/>
</dbReference>
<proteinExistence type="predicted"/>
<sequence>MLAAQKRPVSARNLGAGDTPPSEWLTPTAQTCAAATRSARLMAMESATKPRAGNLIGYTRVSTADQQTTAQTDALATAGCGRSSRLPWAT</sequence>
<evidence type="ECO:0000313" key="3">
    <source>
        <dbReference type="EMBL" id="GHD13193.1"/>
    </source>
</evidence>
<gene>
    <name evidence="3" type="ORF">GCM10008096_29180</name>
</gene>
<protein>
    <recommendedName>
        <fullName evidence="2">Resolvase/invertase-type recombinase catalytic domain-containing protein</fullName>
    </recommendedName>
</protein>
<comment type="caution">
    <text evidence="3">The sequence shown here is derived from an EMBL/GenBank/DDBJ whole genome shotgun (WGS) entry which is preliminary data.</text>
</comment>
<keyword evidence="4" id="KW-1185">Reference proteome</keyword>
<evidence type="ECO:0000313" key="4">
    <source>
        <dbReference type="Proteomes" id="UP000642819"/>
    </source>
</evidence>
<dbReference type="EMBL" id="BMXK01000016">
    <property type="protein sequence ID" value="GHD13193.1"/>
    <property type="molecule type" value="Genomic_DNA"/>
</dbReference>